<organism evidence="2 3">
    <name type="scientific">Botryobasidium botryosum (strain FD-172 SS1)</name>
    <dbReference type="NCBI Taxonomy" id="930990"/>
    <lineage>
        <taxon>Eukaryota</taxon>
        <taxon>Fungi</taxon>
        <taxon>Dikarya</taxon>
        <taxon>Basidiomycota</taxon>
        <taxon>Agaricomycotina</taxon>
        <taxon>Agaricomycetes</taxon>
        <taxon>Cantharellales</taxon>
        <taxon>Botryobasidiaceae</taxon>
        <taxon>Botryobasidium</taxon>
    </lineage>
</organism>
<dbReference type="FunCoup" id="A0A067N8K2">
    <property type="interactions" value="22"/>
</dbReference>
<dbReference type="InterPro" id="IPR029058">
    <property type="entry name" value="AB_hydrolase_fold"/>
</dbReference>
<protein>
    <recommendedName>
        <fullName evidence="1">Dienelactone hydrolase domain-containing protein</fullName>
    </recommendedName>
</protein>
<dbReference type="InParanoid" id="A0A067N8K2"/>
<dbReference type="Gene3D" id="3.40.50.1820">
    <property type="entry name" value="alpha/beta hydrolase"/>
    <property type="match status" value="1"/>
</dbReference>
<dbReference type="PANTHER" id="PTHR47668:SF1">
    <property type="entry name" value="DIENELACTONE HYDROLASE DOMAIN-CONTAINING PROTEIN-RELATED"/>
    <property type="match status" value="1"/>
</dbReference>
<dbReference type="GO" id="GO:0016787">
    <property type="term" value="F:hydrolase activity"/>
    <property type="evidence" value="ECO:0007669"/>
    <property type="project" value="InterPro"/>
</dbReference>
<name>A0A067N8K2_BOTB1</name>
<dbReference type="OrthoDB" id="2147163at2759"/>
<feature type="domain" description="Dienelactone hydrolase" evidence="1">
    <location>
        <begin position="33"/>
        <end position="249"/>
    </location>
</feature>
<dbReference type="Proteomes" id="UP000027195">
    <property type="component" value="Unassembled WGS sequence"/>
</dbReference>
<dbReference type="Pfam" id="PF01738">
    <property type="entry name" value="DLH"/>
    <property type="match status" value="1"/>
</dbReference>
<dbReference type="STRING" id="930990.A0A067N8K2"/>
<dbReference type="SUPFAM" id="SSF53474">
    <property type="entry name" value="alpha/beta-Hydrolases"/>
    <property type="match status" value="1"/>
</dbReference>
<gene>
    <name evidence="2" type="ORF">BOTBODRAFT_61596</name>
</gene>
<dbReference type="AlphaFoldDB" id="A0A067N8K2"/>
<dbReference type="EMBL" id="KL198017">
    <property type="protein sequence ID" value="KDQ20452.1"/>
    <property type="molecule type" value="Genomic_DNA"/>
</dbReference>
<reference evidence="3" key="1">
    <citation type="journal article" date="2014" name="Proc. Natl. Acad. Sci. U.S.A.">
        <title>Extensive sampling of basidiomycete genomes demonstrates inadequacy of the white-rot/brown-rot paradigm for wood decay fungi.</title>
        <authorList>
            <person name="Riley R."/>
            <person name="Salamov A.A."/>
            <person name="Brown D.W."/>
            <person name="Nagy L.G."/>
            <person name="Floudas D."/>
            <person name="Held B.W."/>
            <person name="Levasseur A."/>
            <person name="Lombard V."/>
            <person name="Morin E."/>
            <person name="Otillar R."/>
            <person name="Lindquist E.A."/>
            <person name="Sun H."/>
            <person name="LaButti K.M."/>
            <person name="Schmutz J."/>
            <person name="Jabbour D."/>
            <person name="Luo H."/>
            <person name="Baker S.E."/>
            <person name="Pisabarro A.G."/>
            <person name="Walton J.D."/>
            <person name="Blanchette R.A."/>
            <person name="Henrissat B."/>
            <person name="Martin F."/>
            <person name="Cullen D."/>
            <person name="Hibbett D.S."/>
            <person name="Grigoriev I.V."/>
        </authorList>
    </citation>
    <scope>NUCLEOTIDE SEQUENCE [LARGE SCALE GENOMIC DNA]</scope>
    <source>
        <strain evidence="3">FD-172 SS1</strain>
    </source>
</reference>
<dbReference type="PANTHER" id="PTHR47668">
    <property type="entry name" value="DIENELACTONE HYDROLASE FAMILY PROTEIN (AFU_ORTHOLOGUE AFUA_6G01940)"/>
    <property type="match status" value="1"/>
</dbReference>
<evidence type="ECO:0000313" key="3">
    <source>
        <dbReference type="Proteomes" id="UP000027195"/>
    </source>
</evidence>
<dbReference type="InterPro" id="IPR002925">
    <property type="entry name" value="Dienelactn_hydro"/>
</dbReference>
<keyword evidence="3" id="KW-1185">Reference proteome</keyword>
<dbReference type="HOGENOM" id="CLU_054590_0_1_1"/>
<accession>A0A067N8K2</accession>
<evidence type="ECO:0000313" key="2">
    <source>
        <dbReference type="EMBL" id="KDQ20452.1"/>
    </source>
</evidence>
<sequence length="252" mass="27374">MSEACCTRAPVIETGYTNKGAIGPFAGLENTTAYTVGPDNAKTVIVLVYDAFGYGSQVQQGADIISSNLGAKVIMPDFFRGEQQDVNNYPPKTDEAKAALQEWFKTVAAFGKHVPDVQKIVKDIKSKNPDTKVGVLGLCWGGKVAIRAGSEGTAADAVAAVHPAFVEEADAHDLAVPLGFFPSKDENRELCEKVSEIIAQKPFADKNKYIYYETVHHGFAGARGNLSDPENKEKYAHFYNTVSEYFKRALEA</sequence>
<proteinExistence type="predicted"/>
<evidence type="ECO:0000259" key="1">
    <source>
        <dbReference type="Pfam" id="PF01738"/>
    </source>
</evidence>